<dbReference type="AlphaFoldDB" id="A0A251VDA0"/>
<protein>
    <submittedName>
        <fullName evidence="2">Uncharacterized protein</fullName>
    </submittedName>
</protein>
<feature type="signal peptide" evidence="1">
    <location>
        <begin position="1"/>
        <end position="23"/>
    </location>
</feature>
<dbReference type="EMBL" id="CM007891">
    <property type="protein sequence ID" value="OTG33203.1"/>
    <property type="molecule type" value="Genomic_DNA"/>
</dbReference>
<feature type="chain" id="PRO_5012784099" evidence="1">
    <location>
        <begin position="24"/>
        <end position="109"/>
    </location>
</feature>
<gene>
    <name evidence="2" type="ORF">HannXRQ_Chr02g0032101</name>
</gene>
<evidence type="ECO:0000313" key="3">
    <source>
        <dbReference type="Proteomes" id="UP000215914"/>
    </source>
</evidence>
<keyword evidence="1" id="KW-0732">Signal</keyword>
<keyword evidence="3" id="KW-1185">Reference proteome</keyword>
<name>A0A251VDA0_HELAN</name>
<reference evidence="3" key="1">
    <citation type="journal article" date="2017" name="Nature">
        <title>The sunflower genome provides insights into oil metabolism, flowering and Asterid evolution.</title>
        <authorList>
            <person name="Badouin H."/>
            <person name="Gouzy J."/>
            <person name="Grassa C.J."/>
            <person name="Murat F."/>
            <person name="Staton S.E."/>
            <person name="Cottret L."/>
            <person name="Lelandais-Briere C."/>
            <person name="Owens G.L."/>
            <person name="Carrere S."/>
            <person name="Mayjonade B."/>
            <person name="Legrand L."/>
            <person name="Gill N."/>
            <person name="Kane N.C."/>
            <person name="Bowers J.E."/>
            <person name="Hubner S."/>
            <person name="Bellec A."/>
            <person name="Berard A."/>
            <person name="Berges H."/>
            <person name="Blanchet N."/>
            <person name="Boniface M.C."/>
            <person name="Brunel D."/>
            <person name="Catrice O."/>
            <person name="Chaidir N."/>
            <person name="Claudel C."/>
            <person name="Donnadieu C."/>
            <person name="Faraut T."/>
            <person name="Fievet G."/>
            <person name="Helmstetter N."/>
            <person name="King M."/>
            <person name="Knapp S.J."/>
            <person name="Lai Z."/>
            <person name="Le Paslier M.C."/>
            <person name="Lippi Y."/>
            <person name="Lorenzon L."/>
            <person name="Mandel J.R."/>
            <person name="Marage G."/>
            <person name="Marchand G."/>
            <person name="Marquand E."/>
            <person name="Bret-Mestries E."/>
            <person name="Morien E."/>
            <person name="Nambeesan S."/>
            <person name="Nguyen T."/>
            <person name="Pegot-Espagnet P."/>
            <person name="Pouilly N."/>
            <person name="Raftis F."/>
            <person name="Sallet E."/>
            <person name="Schiex T."/>
            <person name="Thomas J."/>
            <person name="Vandecasteele C."/>
            <person name="Vares D."/>
            <person name="Vear F."/>
            <person name="Vautrin S."/>
            <person name="Crespi M."/>
            <person name="Mangin B."/>
            <person name="Burke J.M."/>
            <person name="Salse J."/>
            <person name="Munos S."/>
            <person name="Vincourt P."/>
            <person name="Rieseberg L.H."/>
            <person name="Langlade N.B."/>
        </authorList>
    </citation>
    <scope>NUCLEOTIDE SEQUENCE [LARGE SCALE GENOMIC DNA]</scope>
    <source>
        <strain evidence="3">cv. SF193</strain>
    </source>
</reference>
<dbReference type="InParanoid" id="A0A251VDA0"/>
<proteinExistence type="predicted"/>
<accession>A0A251VDA0</accession>
<sequence>MHKMIGKERYIWLIIWVWGPADARLGPALGPAPDPHTTPWGSARHNRPPTAGVAGPLSPLASHIYLYIHTYIYIKGFIPHPPRSIPSKSLLRGAYVAAHPLQAHPLHTL</sequence>
<organism evidence="2 3">
    <name type="scientific">Helianthus annuus</name>
    <name type="common">Common sunflower</name>
    <dbReference type="NCBI Taxonomy" id="4232"/>
    <lineage>
        <taxon>Eukaryota</taxon>
        <taxon>Viridiplantae</taxon>
        <taxon>Streptophyta</taxon>
        <taxon>Embryophyta</taxon>
        <taxon>Tracheophyta</taxon>
        <taxon>Spermatophyta</taxon>
        <taxon>Magnoliopsida</taxon>
        <taxon>eudicotyledons</taxon>
        <taxon>Gunneridae</taxon>
        <taxon>Pentapetalae</taxon>
        <taxon>asterids</taxon>
        <taxon>campanulids</taxon>
        <taxon>Asterales</taxon>
        <taxon>Asteraceae</taxon>
        <taxon>Asteroideae</taxon>
        <taxon>Heliantheae alliance</taxon>
        <taxon>Heliantheae</taxon>
        <taxon>Helianthus</taxon>
    </lineage>
</organism>
<dbReference type="Proteomes" id="UP000215914">
    <property type="component" value="Chromosome 2"/>
</dbReference>
<evidence type="ECO:0000256" key="1">
    <source>
        <dbReference type="SAM" id="SignalP"/>
    </source>
</evidence>
<evidence type="ECO:0000313" key="2">
    <source>
        <dbReference type="EMBL" id="OTG33203.1"/>
    </source>
</evidence>